<dbReference type="OrthoDB" id="38300at2157"/>
<accession>A0A8F5BMP8</accession>
<name>A0A8F5BMP8_SACSH</name>
<dbReference type="AlphaFoldDB" id="A0A8F5BMP8"/>
<sequence length="143" mass="16511">MPNEIEVPFVKVNDTYLPLLRVEMECPKLGKDYLIYALPDSGSKFSIIRNDTFLRCFDKSSLKSCLVDKVMISNLLTPKERYGIKFRFEELNYTIHIPVAPLDFVNLGEGIYPSLIIGREDLFSRTTICFDRNVRLIIKANDL</sequence>
<proteinExistence type="predicted"/>
<dbReference type="GeneID" id="65562574"/>
<protein>
    <submittedName>
        <fullName evidence="1">Uncharacterized protein</fullName>
    </submittedName>
</protein>
<evidence type="ECO:0000313" key="2">
    <source>
        <dbReference type="Proteomes" id="UP000694018"/>
    </source>
</evidence>
<dbReference type="RefSeq" id="WP_218267153.1">
    <property type="nucleotide sequence ID" value="NZ_CP077717.1"/>
</dbReference>
<dbReference type="KEGG" id="sshi:J5U23_00984"/>
<organism evidence="1 2">
    <name type="scientific">Saccharolobus shibatae (strain ATCC 51178 / DSM 5389 / JCM 8931 / NBRC 15437 / B12)</name>
    <name type="common">Sulfolobus shibatae</name>
    <dbReference type="NCBI Taxonomy" id="523848"/>
    <lineage>
        <taxon>Archaea</taxon>
        <taxon>Thermoproteota</taxon>
        <taxon>Thermoprotei</taxon>
        <taxon>Sulfolobales</taxon>
        <taxon>Sulfolobaceae</taxon>
        <taxon>Saccharolobus</taxon>
    </lineage>
</organism>
<dbReference type="EMBL" id="CP077717">
    <property type="protein sequence ID" value="QXJ28116.1"/>
    <property type="molecule type" value="Genomic_DNA"/>
</dbReference>
<reference evidence="1" key="1">
    <citation type="journal article" date="2021" name="Environ. Microbiol.">
        <title>New insights into the diversity and evolution of the archaeal mobilome from three complete genomes of Saccharolobus shibatae.</title>
        <authorList>
            <person name="Medvedeva S."/>
            <person name="Brandt D."/>
            <person name="Cvirkaite-Krupovic V."/>
            <person name="Liu Y."/>
            <person name="Severinov K."/>
            <person name="Ishino S."/>
            <person name="Ishino Y."/>
            <person name="Prangishvili D."/>
            <person name="Kalinowski J."/>
            <person name="Krupovic M."/>
        </authorList>
    </citation>
    <scope>NUCLEOTIDE SEQUENCE</scope>
    <source>
        <strain evidence="1">B12</strain>
    </source>
</reference>
<evidence type="ECO:0000313" key="1">
    <source>
        <dbReference type="EMBL" id="QXJ28116.1"/>
    </source>
</evidence>
<gene>
    <name evidence="1" type="ORF">J5U23_00984</name>
</gene>
<dbReference type="Proteomes" id="UP000694018">
    <property type="component" value="Chromosome"/>
</dbReference>